<organism evidence="1">
    <name type="scientific">uncultured Synechococcales cyanobacterium</name>
    <dbReference type="NCBI Taxonomy" id="1936017"/>
    <lineage>
        <taxon>Bacteria</taxon>
        <taxon>Bacillati</taxon>
        <taxon>Cyanobacteriota</taxon>
        <taxon>Cyanophyceae</taxon>
        <taxon>Synechococcales</taxon>
        <taxon>environmental samples</taxon>
    </lineage>
</organism>
<gene>
    <name evidence="1" type="ORF">AVDCRST_MAG81-3204</name>
</gene>
<reference evidence="1" key="1">
    <citation type="submission" date="2020-02" db="EMBL/GenBank/DDBJ databases">
        <authorList>
            <person name="Meier V. D."/>
        </authorList>
    </citation>
    <scope>NUCLEOTIDE SEQUENCE</scope>
    <source>
        <strain evidence="1">AVDCRST_MAG81</strain>
    </source>
</reference>
<evidence type="ECO:0000313" key="1">
    <source>
        <dbReference type="EMBL" id="CAA9582315.1"/>
    </source>
</evidence>
<dbReference type="AlphaFoldDB" id="A0A6J4VKW4"/>
<dbReference type="EMBL" id="CADCWO010000174">
    <property type="protein sequence ID" value="CAA9582315.1"/>
    <property type="molecule type" value="Genomic_DNA"/>
</dbReference>
<sequence length="58" mass="6530">MTCYGVSMVVTTATQRGVKRLLLITTLARSLEDRVTSTAAKITFERGWRDLKVSWVDP</sequence>
<name>A0A6J4VKW4_9CYAN</name>
<proteinExistence type="predicted"/>
<accession>A0A6J4VKW4</accession>
<protein>
    <submittedName>
        <fullName evidence="1">Uncharacterized protein</fullName>
    </submittedName>
</protein>